<reference evidence="1" key="2">
    <citation type="submission" date="2016-06" db="EMBL/GenBank/DDBJ databases">
        <title>The genome of a short-lived fish provides insights into sex chromosome evolution and the genetic control of aging.</title>
        <authorList>
            <person name="Reichwald K."/>
            <person name="Felder M."/>
            <person name="Petzold A."/>
            <person name="Koch P."/>
            <person name="Groth M."/>
            <person name="Platzer M."/>
        </authorList>
    </citation>
    <scope>NUCLEOTIDE SEQUENCE</scope>
    <source>
        <tissue evidence="1">Brain</tissue>
    </source>
</reference>
<gene>
    <name evidence="1" type="primary">ASPRV1</name>
</gene>
<feature type="non-terminal residue" evidence="1">
    <location>
        <position position="1"/>
    </location>
</feature>
<feature type="non-terminal residue" evidence="1">
    <location>
        <position position="61"/>
    </location>
</feature>
<accession>A0A1A8QVU7</accession>
<protein>
    <submittedName>
        <fullName evidence="1">Uncharacterized protein</fullName>
    </submittedName>
</protein>
<organism evidence="1">
    <name type="scientific">Nothobranchius rachovii</name>
    <name type="common">bluefin notho</name>
    <dbReference type="NCBI Taxonomy" id="451742"/>
    <lineage>
        <taxon>Eukaryota</taxon>
        <taxon>Metazoa</taxon>
        <taxon>Chordata</taxon>
        <taxon>Craniata</taxon>
        <taxon>Vertebrata</taxon>
        <taxon>Euteleostomi</taxon>
        <taxon>Actinopterygii</taxon>
        <taxon>Neopterygii</taxon>
        <taxon>Teleostei</taxon>
        <taxon>Neoteleostei</taxon>
        <taxon>Acanthomorphata</taxon>
        <taxon>Ovalentaria</taxon>
        <taxon>Atherinomorphae</taxon>
        <taxon>Cyprinodontiformes</taxon>
        <taxon>Nothobranchiidae</taxon>
        <taxon>Nothobranchius</taxon>
    </lineage>
</organism>
<name>A0A1A8QVU7_9TELE</name>
<dbReference type="AlphaFoldDB" id="A0A1A8QVU7"/>
<dbReference type="EMBL" id="HAEH01013338">
    <property type="protein sequence ID" value="SBR97144.1"/>
    <property type="molecule type" value="Transcribed_RNA"/>
</dbReference>
<proteinExistence type="predicted"/>
<reference evidence="1" key="1">
    <citation type="submission" date="2016-05" db="EMBL/GenBank/DDBJ databases">
        <authorList>
            <person name="Lavstsen T."/>
            <person name="Jespersen J.S."/>
        </authorList>
    </citation>
    <scope>NUCLEOTIDE SEQUENCE</scope>
    <source>
        <tissue evidence="1">Brain</tissue>
    </source>
</reference>
<sequence>GVYSGSNACPLSVVETPIKKRKFWVFEGQDRWVRMPCSNRYRRFPLCDFTKAVAILHLRGV</sequence>
<evidence type="ECO:0000313" key="1">
    <source>
        <dbReference type="EMBL" id="SBR97144.1"/>
    </source>
</evidence>